<sequence>MSNQQPSDNLVWERRIGLALACLVVIAFIVFIFYRPEVNSTTIAVIRFLAALVAALSAYLFIGNIGLEGQLPFTKLQLRAAGSFAVFIAVFFLFFYPIDGLETPNNVELSQAKNIAFLLAWDSRRVLLPDTPQKNTVFATIDAYIDKLGIRMEHSSKYYLVDPKYNQENINEYTEIIYGKLLGIYNRQVANYFAATSNLFLIIAPIEYGDVSPQKRAEIQNYVNRLELPPELATVPSKDLLPWFNKIHDYFYDKLQNNS</sequence>
<keyword evidence="1" id="KW-1133">Transmembrane helix</keyword>
<dbReference type="Proteomes" id="UP000176944">
    <property type="component" value="Chromosome"/>
</dbReference>
<organism evidence="2 3">
    <name type="scientific">Moorena producens (strain JHB)</name>
    <dbReference type="NCBI Taxonomy" id="1454205"/>
    <lineage>
        <taxon>Bacteria</taxon>
        <taxon>Bacillati</taxon>
        <taxon>Cyanobacteriota</taxon>
        <taxon>Cyanophyceae</taxon>
        <taxon>Coleofasciculales</taxon>
        <taxon>Coleofasciculaceae</taxon>
        <taxon>Moorena</taxon>
    </lineage>
</organism>
<gene>
    <name evidence="2" type="ORF">BJP36_16555</name>
</gene>
<name>A0A1D9G0X9_MOOP1</name>
<protein>
    <submittedName>
        <fullName evidence="2">Uncharacterized protein</fullName>
    </submittedName>
</protein>
<dbReference type="EMBL" id="CP017708">
    <property type="protein sequence ID" value="AOY81276.1"/>
    <property type="molecule type" value="Genomic_DNA"/>
</dbReference>
<accession>A0A1D9G0X9</accession>
<reference evidence="3" key="1">
    <citation type="submission" date="2016-10" db="EMBL/GenBank/DDBJ databases">
        <title>Comparative genomics uncovers the prolific and rare metabolic potential of the cyanobacterial genus Moorea.</title>
        <authorList>
            <person name="Leao T."/>
            <person name="Castelao G."/>
            <person name="Korobeynikov A."/>
            <person name="Monroe E.A."/>
            <person name="Podell S."/>
            <person name="Glukhov E."/>
            <person name="Allen E."/>
            <person name="Gerwick W.H."/>
            <person name="Gerwick L."/>
        </authorList>
    </citation>
    <scope>NUCLEOTIDE SEQUENCE [LARGE SCALE GENOMIC DNA]</scope>
    <source>
        <strain evidence="3">JHB</strain>
    </source>
</reference>
<feature type="transmembrane region" description="Helical" evidence="1">
    <location>
        <begin position="16"/>
        <end position="34"/>
    </location>
</feature>
<evidence type="ECO:0000313" key="2">
    <source>
        <dbReference type="EMBL" id="AOY81276.1"/>
    </source>
</evidence>
<feature type="transmembrane region" description="Helical" evidence="1">
    <location>
        <begin position="46"/>
        <end position="66"/>
    </location>
</feature>
<evidence type="ECO:0000313" key="3">
    <source>
        <dbReference type="Proteomes" id="UP000176944"/>
    </source>
</evidence>
<feature type="transmembrane region" description="Helical" evidence="1">
    <location>
        <begin position="78"/>
        <end position="98"/>
    </location>
</feature>
<keyword evidence="1" id="KW-0472">Membrane</keyword>
<evidence type="ECO:0000256" key="1">
    <source>
        <dbReference type="SAM" id="Phobius"/>
    </source>
</evidence>
<proteinExistence type="predicted"/>
<keyword evidence="1" id="KW-0812">Transmembrane</keyword>
<dbReference type="AlphaFoldDB" id="A0A1D9G0X9"/>